<reference evidence="1" key="1">
    <citation type="submission" date="2023-03" db="EMBL/GenBank/DDBJ databases">
        <title>Massive genome expansion in bonnet fungi (Mycena s.s.) driven by repeated elements and novel gene families across ecological guilds.</title>
        <authorList>
            <consortium name="Lawrence Berkeley National Laboratory"/>
            <person name="Harder C.B."/>
            <person name="Miyauchi S."/>
            <person name="Viragh M."/>
            <person name="Kuo A."/>
            <person name="Thoen E."/>
            <person name="Andreopoulos B."/>
            <person name="Lu D."/>
            <person name="Skrede I."/>
            <person name="Drula E."/>
            <person name="Henrissat B."/>
            <person name="Morin E."/>
            <person name="Kohler A."/>
            <person name="Barry K."/>
            <person name="LaButti K."/>
            <person name="Morin E."/>
            <person name="Salamov A."/>
            <person name="Lipzen A."/>
            <person name="Mereny Z."/>
            <person name="Hegedus B."/>
            <person name="Baldrian P."/>
            <person name="Stursova M."/>
            <person name="Weitz H."/>
            <person name="Taylor A."/>
            <person name="Grigoriev I.V."/>
            <person name="Nagy L.G."/>
            <person name="Martin F."/>
            <person name="Kauserud H."/>
        </authorList>
    </citation>
    <scope>NUCLEOTIDE SEQUENCE</scope>
    <source>
        <strain evidence="1">CBHHK200</strain>
    </source>
</reference>
<accession>A0AAD6XCA4</accession>
<sequence length="244" mass="27673">MLDLPQGNQLHTLQFAKLVRNAHETERRLPIVAMDAYKVTEATDFLLNKSSGRYSHHFILVEIGDEPPIYARVDFQGHNSFRGDPIAHSITLSDDRASLTPGTTSFAGVSNSSPGGPTLDAFATLLEIMHRRTPRYDVLSRNCLWLTESILYATGRRYAEHWRAERVAPLGLQRYIDGVIKATRAVAEIYTDNHPAKSVLLDAGLKVVRGLQWFFTHPAGNSRIRYPDEEIQEILEEWENEKNF</sequence>
<proteinExistence type="predicted"/>
<dbReference type="Proteomes" id="UP001218188">
    <property type="component" value="Unassembled WGS sequence"/>
</dbReference>
<protein>
    <submittedName>
        <fullName evidence="1">Uncharacterized protein</fullName>
    </submittedName>
</protein>
<gene>
    <name evidence="1" type="ORF">C8F04DRAFT_1248165</name>
</gene>
<name>A0AAD6XCA4_9AGAR</name>
<organism evidence="1 2">
    <name type="scientific">Mycena alexandri</name>
    <dbReference type="NCBI Taxonomy" id="1745969"/>
    <lineage>
        <taxon>Eukaryota</taxon>
        <taxon>Fungi</taxon>
        <taxon>Dikarya</taxon>
        <taxon>Basidiomycota</taxon>
        <taxon>Agaricomycotina</taxon>
        <taxon>Agaricomycetes</taxon>
        <taxon>Agaricomycetidae</taxon>
        <taxon>Agaricales</taxon>
        <taxon>Marasmiineae</taxon>
        <taxon>Mycenaceae</taxon>
        <taxon>Mycena</taxon>
    </lineage>
</organism>
<keyword evidence="2" id="KW-1185">Reference proteome</keyword>
<evidence type="ECO:0000313" key="1">
    <source>
        <dbReference type="EMBL" id="KAJ7047138.1"/>
    </source>
</evidence>
<dbReference type="AlphaFoldDB" id="A0AAD6XCA4"/>
<comment type="caution">
    <text evidence="1">The sequence shown here is derived from an EMBL/GenBank/DDBJ whole genome shotgun (WGS) entry which is preliminary data.</text>
</comment>
<evidence type="ECO:0000313" key="2">
    <source>
        <dbReference type="Proteomes" id="UP001218188"/>
    </source>
</evidence>
<dbReference type="EMBL" id="JARJCM010000002">
    <property type="protein sequence ID" value="KAJ7047138.1"/>
    <property type="molecule type" value="Genomic_DNA"/>
</dbReference>